<evidence type="ECO:0000256" key="1">
    <source>
        <dbReference type="SAM" id="MobiDB-lite"/>
    </source>
</evidence>
<dbReference type="EMBL" id="VWOX01000006">
    <property type="protein sequence ID" value="KAA5543112.1"/>
    <property type="molecule type" value="Genomic_DNA"/>
</dbReference>
<gene>
    <name evidence="2" type="ORF">FYK55_12560</name>
</gene>
<feature type="region of interest" description="Disordered" evidence="1">
    <location>
        <begin position="123"/>
        <end position="146"/>
    </location>
</feature>
<evidence type="ECO:0000313" key="2">
    <source>
        <dbReference type="EMBL" id="KAA5543112.1"/>
    </source>
</evidence>
<proteinExistence type="predicted"/>
<dbReference type="RefSeq" id="WP_150076776.1">
    <property type="nucleotide sequence ID" value="NZ_VWOX01000006.1"/>
</dbReference>
<dbReference type="Proteomes" id="UP000324479">
    <property type="component" value="Unassembled WGS sequence"/>
</dbReference>
<protein>
    <submittedName>
        <fullName evidence="2">Uncharacterized protein</fullName>
    </submittedName>
</protein>
<accession>A0A5M6DA00</accession>
<evidence type="ECO:0000313" key="3">
    <source>
        <dbReference type="Proteomes" id="UP000324479"/>
    </source>
</evidence>
<name>A0A5M6DA00_9BACT</name>
<sequence>MSVSLCREDGMYEGGRELQATWRVSRVTLDSLVAIEISVLWSTEGKGDTDLHVHHFERLDEAQIRRQGLADSQLLRCELPATPLSYHGRLIRLRWCVRMRLFLSDGREIVTDQPFYLVAPRTNENRPSSIVGDEPRRASSRGPSQS</sequence>
<comment type="caution">
    <text evidence="2">The sequence shown here is derived from an EMBL/GenBank/DDBJ whole genome shotgun (WGS) entry which is preliminary data.</text>
</comment>
<organism evidence="2 3">
    <name type="scientific">Roseiconus nitratireducens</name>
    <dbReference type="NCBI Taxonomy" id="2605748"/>
    <lineage>
        <taxon>Bacteria</taxon>
        <taxon>Pseudomonadati</taxon>
        <taxon>Planctomycetota</taxon>
        <taxon>Planctomycetia</taxon>
        <taxon>Pirellulales</taxon>
        <taxon>Pirellulaceae</taxon>
        <taxon>Roseiconus</taxon>
    </lineage>
</organism>
<keyword evidence="3" id="KW-1185">Reference proteome</keyword>
<dbReference type="AlphaFoldDB" id="A0A5M6DA00"/>
<reference evidence="2 3" key="1">
    <citation type="submission" date="2019-08" db="EMBL/GenBank/DDBJ databases">
        <authorList>
            <person name="Dhanesh K."/>
            <person name="Kumar G."/>
            <person name="Sasikala C."/>
            <person name="Venkata Ramana C."/>
        </authorList>
    </citation>
    <scope>NUCLEOTIDE SEQUENCE [LARGE SCALE GENOMIC DNA]</scope>
    <source>
        <strain evidence="2 3">JC645</strain>
    </source>
</reference>